<sequence length="78" mass="8623">MQAGSRPSYADDLKPVPATNSIINQLPSRSKLGRFLRLEEHAIIVGDDQPASNSQSFNLRPHLPRKAGGAQGNFRRNR</sequence>
<protein>
    <submittedName>
        <fullName evidence="2">Uncharacterized protein</fullName>
    </submittedName>
</protein>
<dbReference type="EMBL" id="CCNE01000016">
    <property type="protein sequence ID" value="CDX56137.1"/>
    <property type="molecule type" value="Genomic_DNA"/>
</dbReference>
<evidence type="ECO:0000256" key="1">
    <source>
        <dbReference type="SAM" id="MobiDB-lite"/>
    </source>
</evidence>
<name>A0A090GAS9_MESPL</name>
<evidence type="ECO:0000313" key="3">
    <source>
        <dbReference type="Proteomes" id="UP000046122"/>
    </source>
</evidence>
<accession>A0A090GAS9</accession>
<organism evidence="2 3">
    <name type="scientific">Mesorhizobium plurifarium</name>
    <dbReference type="NCBI Taxonomy" id="69974"/>
    <lineage>
        <taxon>Bacteria</taxon>
        <taxon>Pseudomonadati</taxon>
        <taxon>Pseudomonadota</taxon>
        <taxon>Alphaproteobacteria</taxon>
        <taxon>Hyphomicrobiales</taxon>
        <taxon>Phyllobacteriaceae</taxon>
        <taxon>Mesorhizobium</taxon>
    </lineage>
</organism>
<reference evidence="2 3" key="1">
    <citation type="submission" date="2014-08" db="EMBL/GenBank/DDBJ databases">
        <authorList>
            <person name="Moulin Lionel"/>
        </authorList>
    </citation>
    <scope>NUCLEOTIDE SEQUENCE [LARGE SCALE GENOMIC DNA]</scope>
</reference>
<dbReference type="Proteomes" id="UP000046122">
    <property type="component" value="Unassembled WGS sequence"/>
</dbReference>
<proteinExistence type="predicted"/>
<dbReference type="AlphaFoldDB" id="A0A090GAS9"/>
<evidence type="ECO:0000313" key="2">
    <source>
        <dbReference type="EMBL" id="CDX56137.1"/>
    </source>
</evidence>
<feature type="region of interest" description="Disordered" evidence="1">
    <location>
        <begin position="47"/>
        <end position="78"/>
    </location>
</feature>
<gene>
    <name evidence="2" type="ORF">MPL3365_230060</name>
</gene>